<reference evidence="2" key="1">
    <citation type="submission" date="2024-05" db="EMBL/GenBank/DDBJ databases">
        <title>Planctomycetes of the genus Singulisphaera possess chitinolytic capabilities.</title>
        <authorList>
            <person name="Ivanova A."/>
        </authorList>
    </citation>
    <scope>NUCLEOTIDE SEQUENCE</scope>
    <source>
        <strain evidence="2">Ch08T</strain>
    </source>
</reference>
<evidence type="ECO:0000256" key="1">
    <source>
        <dbReference type="SAM" id="Phobius"/>
    </source>
</evidence>
<evidence type="ECO:0000313" key="2">
    <source>
        <dbReference type="EMBL" id="XBH01932.1"/>
    </source>
</evidence>
<dbReference type="AlphaFoldDB" id="A0AAU7C9W0"/>
<keyword evidence="1" id="KW-0812">Transmembrane</keyword>
<feature type="transmembrane region" description="Helical" evidence="1">
    <location>
        <begin position="72"/>
        <end position="90"/>
    </location>
</feature>
<keyword evidence="1" id="KW-1133">Transmembrane helix</keyword>
<dbReference type="PROSITE" id="PS51257">
    <property type="entry name" value="PROKAR_LIPOPROTEIN"/>
    <property type="match status" value="1"/>
</dbReference>
<name>A0AAU7C9W0_9BACT</name>
<accession>A0AAU7C9W0</accession>
<sequence>MRHLAVRFSLSWLIIAVVLVACALGAAAAFAREPVTARSVLSGWVALYGIPSALLLGRSVPLRRGAKVSGRIILLGLPVACLAGSLSFAMSGYVGLVGGFCVMILTIGWGAILAAAFSSDKSVTHQDGLDLLPRMRSLDWSAPPRTRIRTWVIVLTALFVLFQVWGSWSFYQGRDFDLIAWQDPIRVVQGVRLEMADRLVAGHLLHGKTRQQVIQLLGEPSSEGYFRDWNLVYWLGPERGYLSIDSEWLVLRLGRDDRVIESRIVRD</sequence>
<gene>
    <name evidence="2" type="ORF">V5E97_26830</name>
</gene>
<protein>
    <submittedName>
        <fullName evidence="2">Uncharacterized protein</fullName>
    </submittedName>
</protein>
<proteinExistence type="predicted"/>
<dbReference type="EMBL" id="CP155447">
    <property type="protein sequence ID" value="XBH01932.1"/>
    <property type="molecule type" value="Genomic_DNA"/>
</dbReference>
<dbReference type="RefSeq" id="WP_406694676.1">
    <property type="nucleotide sequence ID" value="NZ_CP155447.1"/>
</dbReference>
<feature type="transmembrane region" description="Helical" evidence="1">
    <location>
        <begin position="96"/>
        <end position="117"/>
    </location>
</feature>
<organism evidence="2">
    <name type="scientific">Singulisphaera sp. Ch08</name>
    <dbReference type="NCBI Taxonomy" id="3120278"/>
    <lineage>
        <taxon>Bacteria</taxon>
        <taxon>Pseudomonadati</taxon>
        <taxon>Planctomycetota</taxon>
        <taxon>Planctomycetia</taxon>
        <taxon>Isosphaerales</taxon>
        <taxon>Isosphaeraceae</taxon>
        <taxon>Singulisphaera</taxon>
    </lineage>
</organism>
<feature type="transmembrane region" description="Helical" evidence="1">
    <location>
        <begin position="151"/>
        <end position="171"/>
    </location>
</feature>
<keyword evidence="1" id="KW-0472">Membrane</keyword>
<feature type="transmembrane region" description="Helical" evidence="1">
    <location>
        <begin position="41"/>
        <end position="60"/>
    </location>
</feature>